<sequence>MTLAWIALILSGLLEAVWATALDASKGFRKLWPTVIFLVSYLASMAGLAYGMTEIPVGTAYAVWVGIGAVLTAAWAMATRKDRATVLRVALLVGLIACVVGLKAVS</sequence>
<feature type="transmembrane region" description="Helical" evidence="8">
    <location>
        <begin position="58"/>
        <end position="78"/>
    </location>
</feature>
<name>A0A4R6S4H9_9MICO</name>
<evidence type="ECO:0000256" key="7">
    <source>
        <dbReference type="RuleBase" id="RU003942"/>
    </source>
</evidence>
<evidence type="ECO:0000256" key="3">
    <source>
        <dbReference type="ARBA" id="ARBA00022475"/>
    </source>
</evidence>
<reference evidence="9 10" key="1">
    <citation type="submission" date="2019-03" db="EMBL/GenBank/DDBJ databases">
        <title>Genomic analyses of the natural microbiome of Caenorhabditis elegans.</title>
        <authorList>
            <person name="Samuel B."/>
        </authorList>
    </citation>
    <scope>NUCLEOTIDE SEQUENCE [LARGE SCALE GENOMIC DNA]</scope>
    <source>
        <strain evidence="9 10">JUb18</strain>
    </source>
</reference>
<dbReference type="AlphaFoldDB" id="A0A4R6S4H9"/>
<comment type="subcellular location">
    <subcellularLocation>
        <location evidence="1 7">Cell membrane</location>
        <topology evidence="1 7">Multi-pass membrane protein</topology>
    </subcellularLocation>
</comment>
<dbReference type="Pfam" id="PF00893">
    <property type="entry name" value="Multi_Drug_Res"/>
    <property type="match status" value="1"/>
</dbReference>
<dbReference type="OrthoDB" id="21828at2"/>
<keyword evidence="3" id="KW-1003">Cell membrane</keyword>
<keyword evidence="10" id="KW-1185">Reference proteome</keyword>
<dbReference type="EMBL" id="SNYA01000002">
    <property type="protein sequence ID" value="TDP94649.1"/>
    <property type="molecule type" value="Genomic_DNA"/>
</dbReference>
<dbReference type="RefSeq" id="WP_132205017.1">
    <property type="nucleotide sequence ID" value="NZ_CP080492.1"/>
</dbReference>
<dbReference type="PANTHER" id="PTHR30561:SF0">
    <property type="entry name" value="GUANIDINIUM EXPORTER"/>
    <property type="match status" value="1"/>
</dbReference>
<dbReference type="Gene3D" id="1.10.3730.20">
    <property type="match status" value="1"/>
</dbReference>
<keyword evidence="4 7" id="KW-0812">Transmembrane</keyword>
<keyword evidence="2" id="KW-0813">Transport</keyword>
<evidence type="ECO:0000256" key="2">
    <source>
        <dbReference type="ARBA" id="ARBA00022448"/>
    </source>
</evidence>
<keyword evidence="5 8" id="KW-1133">Transmembrane helix</keyword>
<evidence type="ECO:0000256" key="1">
    <source>
        <dbReference type="ARBA" id="ARBA00004651"/>
    </source>
</evidence>
<feature type="transmembrane region" description="Helical" evidence="8">
    <location>
        <begin position="84"/>
        <end position="105"/>
    </location>
</feature>
<dbReference type="InterPro" id="IPR000390">
    <property type="entry name" value="Small_drug/metabolite_transptr"/>
</dbReference>
<dbReference type="GO" id="GO:0005886">
    <property type="term" value="C:plasma membrane"/>
    <property type="evidence" value="ECO:0007669"/>
    <property type="project" value="UniProtKB-SubCell"/>
</dbReference>
<dbReference type="SUPFAM" id="SSF103481">
    <property type="entry name" value="Multidrug resistance efflux transporter EmrE"/>
    <property type="match status" value="1"/>
</dbReference>
<dbReference type="Proteomes" id="UP000295601">
    <property type="component" value="Unassembled WGS sequence"/>
</dbReference>
<dbReference type="GO" id="GO:0022857">
    <property type="term" value="F:transmembrane transporter activity"/>
    <property type="evidence" value="ECO:0007669"/>
    <property type="project" value="InterPro"/>
</dbReference>
<dbReference type="PANTHER" id="PTHR30561">
    <property type="entry name" value="SMR FAMILY PROTON-DEPENDENT DRUG EFFLUX TRANSPORTER SUGE"/>
    <property type="match status" value="1"/>
</dbReference>
<evidence type="ECO:0000256" key="5">
    <source>
        <dbReference type="ARBA" id="ARBA00022989"/>
    </source>
</evidence>
<proteinExistence type="inferred from homology"/>
<evidence type="ECO:0000256" key="6">
    <source>
        <dbReference type="ARBA" id="ARBA00023136"/>
    </source>
</evidence>
<evidence type="ECO:0000313" key="10">
    <source>
        <dbReference type="Proteomes" id="UP000295601"/>
    </source>
</evidence>
<keyword evidence="6 8" id="KW-0472">Membrane</keyword>
<organism evidence="9 10">
    <name type="scientific">Leucobacter luti</name>
    <dbReference type="NCBI Taxonomy" id="340320"/>
    <lineage>
        <taxon>Bacteria</taxon>
        <taxon>Bacillati</taxon>
        <taxon>Actinomycetota</taxon>
        <taxon>Actinomycetes</taxon>
        <taxon>Micrococcales</taxon>
        <taxon>Microbacteriaceae</taxon>
        <taxon>Leucobacter</taxon>
    </lineage>
</organism>
<evidence type="ECO:0000256" key="4">
    <source>
        <dbReference type="ARBA" id="ARBA00022692"/>
    </source>
</evidence>
<gene>
    <name evidence="9" type="ORF">EDF62_1070</name>
</gene>
<feature type="transmembrane region" description="Helical" evidence="8">
    <location>
        <begin position="31"/>
        <end position="51"/>
    </location>
</feature>
<evidence type="ECO:0000256" key="8">
    <source>
        <dbReference type="SAM" id="Phobius"/>
    </source>
</evidence>
<comment type="caution">
    <text evidence="9">The sequence shown here is derived from an EMBL/GenBank/DDBJ whole genome shotgun (WGS) entry which is preliminary data.</text>
</comment>
<comment type="similarity">
    <text evidence="7">Belongs to the drug/metabolite transporter (DMT) superfamily. Small multidrug resistance (SMR) (TC 2.A.7.1) family.</text>
</comment>
<accession>A0A4R6S4H9</accession>
<dbReference type="InterPro" id="IPR037185">
    <property type="entry name" value="EmrE-like"/>
</dbReference>
<evidence type="ECO:0000313" key="9">
    <source>
        <dbReference type="EMBL" id="TDP94649.1"/>
    </source>
</evidence>
<dbReference type="InterPro" id="IPR045324">
    <property type="entry name" value="Small_multidrug_res"/>
</dbReference>
<protein>
    <submittedName>
        <fullName evidence="9">Quaternary ammonium compound-resistance protein SugE</fullName>
    </submittedName>
</protein>